<reference evidence="3" key="1">
    <citation type="submission" date="2025-08" db="UniProtKB">
        <authorList>
            <consortium name="RefSeq"/>
        </authorList>
    </citation>
    <scope>IDENTIFICATION</scope>
    <source>
        <tissue evidence="3">Young leaves</tissue>
    </source>
</reference>
<dbReference type="Proteomes" id="UP000504609">
    <property type="component" value="Unplaced"/>
</dbReference>
<evidence type="ECO:0000313" key="2">
    <source>
        <dbReference type="Proteomes" id="UP000504609"/>
    </source>
</evidence>
<evidence type="ECO:0000313" key="3">
    <source>
        <dbReference type="RefSeq" id="XP_022955290.1"/>
    </source>
</evidence>
<evidence type="ECO:0000256" key="1">
    <source>
        <dbReference type="SAM" id="MobiDB-lite"/>
    </source>
</evidence>
<accession>A0A6J1GUR4</accession>
<dbReference type="KEGG" id="cmos:111457294"/>
<dbReference type="RefSeq" id="XP_022955290.1">
    <property type="nucleotide sequence ID" value="XM_023099522.1"/>
</dbReference>
<proteinExistence type="predicted"/>
<feature type="compositionally biased region" description="Polar residues" evidence="1">
    <location>
        <begin position="132"/>
        <end position="141"/>
    </location>
</feature>
<dbReference type="PANTHER" id="PTHR33237:SF46">
    <property type="entry name" value="OS01G0606100 PROTEIN"/>
    <property type="match status" value="1"/>
</dbReference>
<protein>
    <submittedName>
        <fullName evidence="3">Uncharacterized protein LOC111457294</fullName>
    </submittedName>
</protein>
<sequence length="141" mass="15913">MGFNTPERRSSVLTSPRRAAAAMLVSLSTLMTLCAKQAYRASKKIQTKLKSKRFLKNTKTKKKKKKKKKKKNRGSDEMEEEWGDGGVWQKAILMGDKCEPLDFSGVIYYDSSGKQLDEVPPRSPRASPLPSFLTSTHPQVY</sequence>
<feature type="compositionally biased region" description="Basic residues" evidence="1">
    <location>
        <begin position="50"/>
        <end position="72"/>
    </location>
</feature>
<name>A0A6J1GUR4_CUCMO</name>
<keyword evidence="2" id="KW-1185">Reference proteome</keyword>
<feature type="region of interest" description="Disordered" evidence="1">
    <location>
        <begin position="114"/>
        <end position="141"/>
    </location>
</feature>
<dbReference type="GeneID" id="111457294"/>
<dbReference type="AlphaFoldDB" id="A0A6J1GUR4"/>
<feature type="region of interest" description="Disordered" evidence="1">
    <location>
        <begin position="50"/>
        <end position="82"/>
    </location>
</feature>
<dbReference type="PANTHER" id="PTHR33237">
    <property type="entry name" value="F2P16.13 PROTEIN-RELATED"/>
    <property type="match status" value="1"/>
</dbReference>
<gene>
    <name evidence="3" type="primary">LOC111457294</name>
</gene>
<organism evidence="2 3">
    <name type="scientific">Cucurbita moschata</name>
    <name type="common">Winter crookneck squash</name>
    <name type="synonym">Cucurbita pepo var. moschata</name>
    <dbReference type="NCBI Taxonomy" id="3662"/>
    <lineage>
        <taxon>Eukaryota</taxon>
        <taxon>Viridiplantae</taxon>
        <taxon>Streptophyta</taxon>
        <taxon>Embryophyta</taxon>
        <taxon>Tracheophyta</taxon>
        <taxon>Spermatophyta</taxon>
        <taxon>Magnoliopsida</taxon>
        <taxon>eudicotyledons</taxon>
        <taxon>Gunneridae</taxon>
        <taxon>Pentapetalae</taxon>
        <taxon>rosids</taxon>
        <taxon>fabids</taxon>
        <taxon>Cucurbitales</taxon>
        <taxon>Cucurbitaceae</taxon>
        <taxon>Cucurbiteae</taxon>
        <taxon>Cucurbita</taxon>
    </lineage>
</organism>